<gene>
    <name evidence="2" type="ORF">FCM35_KLT00525</name>
</gene>
<dbReference type="Pfam" id="PF26133">
    <property type="entry name" value="DUF8039"/>
    <property type="match status" value="1"/>
</dbReference>
<evidence type="ECO:0000313" key="3">
    <source>
        <dbReference type="Proteomes" id="UP000623129"/>
    </source>
</evidence>
<dbReference type="InterPro" id="IPR058352">
    <property type="entry name" value="DUF8039"/>
</dbReference>
<feature type="domain" description="DUF8039" evidence="1">
    <location>
        <begin position="2"/>
        <end position="70"/>
    </location>
</feature>
<dbReference type="PANTHER" id="PTHR33018">
    <property type="entry name" value="OS10G0338966 PROTEIN-RELATED"/>
    <property type="match status" value="1"/>
</dbReference>
<evidence type="ECO:0000259" key="1">
    <source>
        <dbReference type="Pfam" id="PF26133"/>
    </source>
</evidence>
<accession>A0A833RM99</accession>
<name>A0A833RM99_9POAL</name>
<reference evidence="2" key="1">
    <citation type="submission" date="2020-01" db="EMBL/GenBank/DDBJ databases">
        <title>Genome sequence of Kobresia littledalei, the first chromosome-level genome in the family Cyperaceae.</title>
        <authorList>
            <person name="Qu G."/>
        </authorList>
    </citation>
    <scope>NUCLEOTIDE SEQUENCE</scope>
    <source>
        <strain evidence="2">C.B.Clarke</strain>
        <tissue evidence="2">Leaf</tissue>
    </source>
</reference>
<comment type="caution">
    <text evidence="2">The sequence shown here is derived from an EMBL/GenBank/DDBJ whole genome shotgun (WGS) entry which is preliminary data.</text>
</comment>
<dbReference type="Proteomes" id="UP000623129">
    <property type="component" value="Unassembled WGS sequence"/>
</dbReference>
<protein>
    <recommendedName>
        <fullName evidence="1">DUF8039 domain-containing protein</fullName>
    </recommendedName>
</protein>
<proteinExistence type="predicted"/>
<dbReference type="AlphaFoldDB" id="A0A833RM99"/>
<evidence type="ECO:0000313" key="2">
    <source>
        <dbReference type="EMBL" id="KAF3341887.1"/>
    </source>
</evidence>
<keyword evidence="3" id="KW-1185">Reference proteome</keyword>
<sequence length="105" mass="12330">MANARVWPRKKDESVHCVPLLEDHMKVQVDSAVDEMYLKFPLPTKVNKDFVKIEDTFGSFIQWPKDSIILDERSYTTYSVLYRSWVLDVMFLALVPIGTECYFAY</sequence>
<dbReference type="OrthoDB" id="1899935at2759"/>
<organism evidence="2 3">
    <name type="scientific">Carex littledalei</name>
    <dbReference type="NCBI Taxonomy" id="544730"/>
    <lineage>
        <taxon>Eukaryota</taxon>
        <taxon>Viridiplantae</taxon>
        <taxon>Streptophyta</taxon>
        <taxon>Embryophyta</taxon>
        <taxon>Tracheophyta</taxon>
        <taxon>Spermatophyta</taxon>
        <taxon>Magnoliopsida</taxon>
        <taxon>Liliopsida</taxon>
        <taxon>Poales</taxon>
        <taxon>Cyperaceae</taxon>
        <taxon>Cyperoideae</taxon>
        <taxon>Cariceae</taxon>
        <taxon>Carex</taxon>
        <taxon>Carex subgen. Euthyceras</taxon>
    </lineage>
</organism>
<dbReference type="PANTHER" id="PTHR33018:SF37">
    <property type="entry name" value="TRANSPOSASE TNP1_EN_SPM-LIKE DOMAIN-CONTAINING PROTEIN"/>
    <property type="match status" value="1"/>
</dbReference>
<dbReference type="EMBL" id="SWLB01000001">
    <property type="protein sequence ID" value="KAF3341887.1"/>
    <property type="molecule type" value="Genomic_DNA"/>
</dbReference>